<name>A0A4R4EE61_9BACL</name>
<sequence length="221" mass="23327">MGTYIAAKDAVSVIQSGSSIMVGGFGLVGSPLTLIEQLLQVPVKDLTIISNNLGEPGKGLGRLLLEKRVKKAIGSFFTSNPDVVKAYQAGELEIELIPQGTLSEAIRAGGAGLGGIYVLAGVGTDLEAGKETRVIRDKTYLLQPSLRANVALIKAHKADRLGNLVYRKSARNFNPNMATAADLVIAEVDEIVEVGELSPEEIVTPHLFVDYFTLTGGSAHG</sequence>
<dbReference type="RefSeq" id="WP_132418672.1">
    <property type="nucleotide sequence ID" value="NZ_SKFG01000013.1"/>
</dbReference>
<protein>
    <submittedName>
        <fullName evidence="2">CoA transferase subunit A</fullName>
    </submittedName>
</protein>
<gene>
    <name evidence="2" type="ORF">E0485_13960</name>
</gene>
<dbReference type="Pfam" id="PF01144">
    <property type="entry name" value="CoA_trans"/>
    <property type="match status" value="1"/>
</dbReference>
<evidence type="ECO:0000313" key="3">
    <source>
        <dbReference type="Proteomes" id="UP000295418"/>
    </source>
</evidence>
<dbReference type="InterPro" id="IPR037171">
    <property type="entry name" value="NagB/RpiA_transferase-like"/>
</dbReference>
<dbReference type="AlphaFoldDB" id="A0A4R4EE61"/>
<dbReference type="SUPFAM" id="SSF100950">
    <property type="entry name" value="NagB/RpiA/CoA transferase-like"/>
    <property type="match status" value="1"/>
</dbReference>
<dbReference type="InterPro" id="IPR012792">
    <property type="entry name" value="3-oxoacid_CoA-transf_A"/>
</dbReference>
<dbReference type="Gene3D" id="3.40.1080.10">
    <property type="entry name" value="Glutaconate Coenzyme A-transferase"/>
    <property type="match status" value="1"/>
</dbReference>
<dbReference type="Proteomes" id="UP000295418">
    <property type="component" value="Unassembled WGS sequence"/>
</dbReference>
<dbReference type="GO" id="GO:0008410">
    <property type="term" value="F:CoA-transferase activity"/>
    <property type="evidence" value="ECO:0007669"/>
    <property type="project" value="InterPro"/>
</dbReference>
<dbReference type="NCBIfam" id="TIGR02429">
    <property type="entry name" value="pcaI_scoA_fam"/>
    <property type="match status" value="1"/>
</dbReference>
<accession>A0A4R4EE61</accession>
<comment type="caution">
    <text evidence="2">The sequence shown here is derived from an EMBL/GenBank/DDBJ whole genome shotgun (WGS) entry which is preliminary data.</text>
</comment>
<dbReference type="OrthoDB" id="9777193at2"/>
<keyword evidence="3" id="KW-1185">Reference proteome</keyword>
<dbReference type="PANTHER" id="PTHR13707:SF60">
    <property type="entry name" value="ACETATE COA-TRANSFERASE SUBUNIT ALPHA"/>
    <property type="match status" value="1"/>
</dbReference>
<dbReference type="EMBL" id="SKFG01000013">
    <property type="protein sequence ID" value="TCZ76305.1"/>
    <property type="molecule type" value="Genomic_DNA"/>
</dbReference>
<evidence type="ECO:0000313" key="2">
    <source>
        <dbReference type="EMBL" id="TCZ76305.1"/>
    </source>
</evidence>
<proteinExistence type="predicted"/>
<dbReference type="PANTHER" id="PTHR13707">
    <property type="entry name" value="KETOACID-COENZYME A TRANSFERASE"/>
    <property type="match status" value="1"/>
</dbReference>
<dbReference type="InterPro" id="IPR004165">
    <property type="entry name" value="CoA_trans_fam_I"/>
</dbReference>
<keyword evidence="1 2" id="KW-0808">Transferase</keyword>
<dbReference type="SMART" id="SM00882">
    <property type="entry name" value="CoA_trans"/>
    <property type="match status" value="1"/>
</dbReference>
<reference evidence="2 3" key="1">
    <citation type="submission" date="2019-03" db="EMBL/GenBank/DDBJ databases">
        <authorList>
            <person name="Kim M.K.M."/>
        </authorList>
    </citation>
    <scope>NUCLEOTIDE SEQUENCE [LARGE SCALE GENOMIC DNA]</scope>
    <source>
        <strain evidence="2 3">18JY21-1</strain>
    </source>
</reference>
<organism evidence="2 3">
    <name type="scientific">Paenibacillus albiflavus</name>
    <dbReference type="NCBI Taxonomy" id="2545760"/>
    <lineage>
        <taxon>Bacteria</taxon>
        <taxon>Bacillati</taxon>
        <taxon>Bacillota</taxon>
        <taxon>Bacilli</taxon>
        <taxon>Bacillales</taxon>
        <taxon>Paenibacillaceae</taxon>
        <taxon>Paenibacillus</taxon>
    </lineage>
</organism>
<evidence type="ECO:0000256" key="1">
    <source>
        <dbReference type="ARBA" id="ARBA00022679"/>
    </source>
</evidence>